<dbReference type="Pfam" id="PF13850">
    <property type="entry name" value="ERGIC_N"/>
    <property type="match status" value="1"/>
</dbReference>
<evidence type="ECO:0000313" key="10">
    <source>
        <dbReference type="Proteomes" id="UP001485043"/>
    </source>
</evidence>
<accession>A0AAW1TB16</accession>
<comment type="subcellular location">
    <subcellularLocation>
        <location evidence="1">Membrane</location>
        <topology evidence="1">Multi-pass membrane protein</topology>
    </subcellularLocation>
</comment>
<dbReference type="Pfam" id="PF07970">
    <property type="entry name" value="COPIIcoated_ERV"/>
    <property type="match status" value="1"/>
</dbReference>
<dbReference type="PANTHER" id="PTHR10984">
    <property type="entry name" value="ENDOPLASMIC RETICULUM-GOLGI INTERMEDIATE COMPARTMENT PROTEIN"/>
    <property type="match status" value="1"/>
</dbReference>
<evidence type="ECO:0000259" key="8">
    <source>
        <dbReference type="Pfam" id="PF13850"/>
    </source>
</evidence>
<keyword evidence="10" id="KW-1185">Reference proteome</keyword>
<sequence length="352" mass="39387">MRVGRISKLSAYARAESHLVQRTGYGGLVTACGCILALILFWAEMHAFFGPTKLRTDLGVDLSREETLKMTFDITFPALPCAVLSLDVQDVSGESGGDTSLAQDGEVHKYRLNPQGKRIGLSEYIPPKRDIRFGSFVLARPMEEVNNMNQEMDAHEGCHVLGWLDVRRVAGNFHFTIHGQNFMMLKKTQQSIQEAIEHRAFNMEQGSLQIPTDTTGINVSHHIHNINFGPSFPGMANSLNGYNRIVQEESGTFKYFLKVVPSKYKKIVGRTMSTNQYSVTEYFQPVHKGEQKLPAVWFMYDMSPILVTVHEARFSLGHLLVRLCAVIGGVFAVTGMTDRAVHKIMTSVFKVA</sequence>
<feature type="domain" description="Endoplasmic reticulum vesicle transporter N-terminal" evidence="8">
    <location>
        <begin position="7"/>
        <end position="94"/>
    </location>
</feature>
<evidence type="ECO:0000256" key="5">
    <source>
        <dbReference type="ARBA" id="ARBA00023136"/>
    </source>
</evidence>
<dbReference type="GO" id="GO:0030134">
    <property type="term" value="C:COPII-coated ER to Golgi transport vesicle"/>
    <property type="evidence" value="ECO:0007669"/>
    <property type="project" value="TreeGrafter"/>
</dbReference>
<dbReference type="InterPro" id="IPR012936">
    <property type="entry name" value="Erv_C"/>
</dbReference>
<evidence type="ECO:0000256" key="6">
    <source>
        <dbReference type="SAM" id="Phobius"/>
    </source>
</evidence>
<comment type="caution">
    <text evidence="9">The sequence shown here is derived from an EMBL/GenBank/DDBJ whole genome shotgun (WGS) entry which is preliminary data.</text>
</comment>
<dbReference type="PANTHER" id="PTHR10984:SF25">
    <property type="entry name" value="ENDOPLASMIC RETICULUM-GOLGI INTERMEDIATE COMPARTMENT PROTEIN 3"/>
    <property type="match status" value="1"/>
</dbReference>
<dbReference type="PROSITE" id="PS51257">
    <property type="entry name" value="PROKAR_LIPOPROTEIN"/>
    <property type="match status" value="1"/>
</dbReference>
<evidence type="ECO:0008006" key="11">
    <source>
        <dbReference type="Google" id="ProtNLM"/>
    </source>
</evidence>
<dbReference type="EMBL" id="JALJOV010000237">
    <property type="protein sequence ID" value="KAK9865559.1"/>
    <property type="molecule type" value="Genomic_DNA"/>
</dbReference>
<dbReference type="GO" id="GO:0016020">
    <property type="term" value="C:membrane"/>
    <property type="evidence" value="ECO:0007669"/>
    <property type="project" value="UniProtKB-SubCell"/>
</dbReference>
<protein>
    <recommendedName>
        <fullName evidence="11">Endoplasmic reticulum-Golgi intermediate compartment protein 3</fullName>
    </recommendedName>
</protein>
<comment type="similarity">
    <text evidence="2">Belongs to the ERGIC family.</text>
</comment>
<dbReference type="Proteomes" id="UP001485043">
    <property type="component" value="Unassembled WGS sequence"/>
</dbReference>
<evidence type="ECO:0000256" key="1">
    <source>
        <dbReference type="ARBA" id="ARBA00004141"/>
    </source>
</evidence>
<name>A0AAW1TB16_9CHLO</name>
<gene>
    <name evidence="9" type="ORF">WJX84_003935</name>
</gene>
<dbReference type="AlphaFoldDB" id="A0AAW1TB16"/>
<feature type="transmembrane region" description="Helical" evidence="6">
    <location>
        <begin position="24"/>
        <end position="43"/>
    </location>
</feature>
<dbReference type="InterPro" id="IPR045888">
    <property type="entry name" value="Erv"/>
</dbReference>
<proteinExistence type="inferred from homology"/>
<reference evidence="9 10" key="1">
    <citation type="journal article" date="2024" name="Nat. Commun.">
        <title>Phylogenomics reveals the evolutionary origins of lichenization in chlorophyte algae.</title>
        <authorList>
            <person name="Puginier C."/>
            <person name="Libourel C."/>
            <person name="Otte J."/>
            <person name="Skaloud P."/>
            <person name="Haon M."/>
            <person name="Grisel S."/>
            <person name="Petersen M."/>
            <person name="Berrin J.G."/>
            <person name="Delaux P.M."/>
            <person name="Dal Grande F."/>
            <person name="Keller J."/>
        </authorList>
    </citation>
    <scope>NUCLEOTIDE SEQUENCE [LARGE SCALE GENOMIC DNA]</scope>
    <source>
        <strain evidence="9 10">SAG 2523</strain>
    </source>
</reference>
<evidence type="ECO:0000256" key="2">
    <source>
        <dbReference type="ARBA" id="ARBA00005648"/>
    </source>
</evidence>
<keyword evidence="3 6" id="KW-0812">Transmembrane</keyword>
<organism evidence="9 10">
    <name type="scientific">Apatococcus fuscideae</name>
    <dbReference type="NCBI Taxonomy" id="2026836"/>
    <lineage>
        <taxon>Eukaryota</taxon>
        <taxon>Viridiplantae</taxon>
        <taxon>Chlorophyta</taxon>
        <taxon>core chlorophytes</taxon>
        <taxon>Trebouxiophyceae</taxon>
        <taxon>Chlorellales</taxon>
        <taxon>Chlorellaceae</taxon>
        <taxon>Apatococcus</taxon>
    </lineage>
</organism>
<keyword evidence="5 6" id="KW-0472">Membrane</keyword>
<evidence type="ECO:0000256" key="4">
    <source>
        <dbReference type="ARBA" id="ARBA00022989"/>
    </source>
</evidence>
<feature type="domain" description="Endoplasmic reticulum vesicle transporter C-terminal" evidence="7">
    <location>
        <begin position="147"/>
        <end position="338"/>
    </location>
</feature>
<evidence type="ECO:0000259" key="7">
    <source>
        <dbReference type="Pfam" id="PF07970"/>
    </source>
</evidence>
<evidence type="ECO:0000256" key="3">
    <source>
        <dbReference type="ARBA" id="ARBA00022692"/>
    </source>
</evidence>
<keyword evidence="4 6" id="KW-1133">Transmembrane helix</keyword>
<dbReference type="InterPro" id="IPR039542">
    <property type="entry name" value="Erv_N"/>
</dbReference>
<dbReference type="GO" id="GO:0005783">
    <property type="term" value="C:endoplasmic reticulum"/>
    <property type="evidence" value="ECO:0007669"/>
    <property type="project" value="TreeGrafter"/>
</dbReference>
<evidence type="ECO:0000313" key="9">
    <source>
        <dbReference type="EMBL" id="KAK9865559.1"/>
    </source>
</evidence>